<name>A0A7K1U472_9BACT</name>
<reference evidence="1 2" key="1">
    <citation type="submission" date="2019-12" db="EMBL/GenBank/DDBJ databases">
        <title>Chitinophaga sp. strain ysch24 (GDMCC 1.1355), whole genome shotgun sequence.</title>
        <authorList>
            <person name="Zhang X."/>
        </authorList>
    </citation>
    <scope>NUCLEOTIDE SEQUENCE [LARGE SCALE GENOMIC DNA]</scope>
    <source>
        <strain evidence="2">ysch24</strain>
    </source>
</reference>
<keyword evidence="2" id="KW-1185">Reference proteome</keyword>
<sequence length="91" mass="10709">MELYTFLMEFRGGTYISQFNAGKLQEAVLLWTEHLEIKEIKYLSEKGKAEIKEKIKSKEPIKIRDRKNIWFFCMSIKMGFVAVNVVKTSLD</sequence>
<proteinExistence type="predicted"/>
<evidence type="ECO:0000313" key="2">
    <source>
        <dbReference type="Proteomes" id="UP000461730"/>
    </source>
</evidence>
<dbReference type="EMBL" id="WRXN01000005">
    <property type="protein sequence ID" value="MVT09140.1"/>
    <property type="molecule type" value="Genomic_DNA"/>
</dbReference>
<dbReference type="AlphaFoldDB" id="A0A7K1U472"/>
<gene>
    <name evidence="1" type="ORF">GO493_12780</name>
</gene>
<organism evidence="1 2">
    <name type="scientific">Chitinophaga tropicalis</name>
    <dbReference type="NCBI Taxonomy" id="2683588"/>
    <lineage>
        <taxon>Bacteria</taxon>
        <taxon>Pseudomonadati</taxon>
        <taxon>Bacteroidota</taxon>
        <taxon>Chitinophagia</taxon>
        <taxon>Chitinophagales</taxon>
        <taxon>Chitinophagaceae</taxon>
        <taxon>Chitinophaga</taxon>
    </lineage>
</organism>
<evidence type="ECO:0000313" key="1">
    <source>
        <dbReference type="EMBL" id="MVT09140.1"/>
    </source>
</evidence>
<dbReference type="Proteomes" id="UP000461730">
    <property type="component" value="Unassembled WGS sequence"/>
</dbReference>
<accession>A0A7K1U472</accession>
<comment type="caution">
    <text evidence="1">The sequence shown here is derived from an EMBL/GenBank/DDBJ whole genome shotgun (WGS) entry which is preliminary data.</text>
</comment>
<protein>
    <submittedName>
        <fullName evidence="1">Uncharacterized protein</fullName>
    </submittedName>
</protein>
<dbReference type="RefSeq" id="WP_157306570.1">
    <property type="nucleotide sequence ID" value="NZ_WRXN01000005.1"/>
</dbReference>